<accession>A0A497XTM4</accession>
<keyword evidence="2" id="KW-1185">Reference proteome</keyword>
<name>A0A497XTM4_9AQUI</name>
<reference evidence="1 2" key="1">
    <citation type="submission" date="2018-10" db="EMBL/GenBank/DDBJ databases">
        <title>Genomic Encyclopedia of Archaeal and Bacterial Type Strains, Phase II (KMG-II): from individual species to whole genera.</title>
        <authorList>
            <person name="Goeker M."/>
        </authorList>
    </citation>
    <scope>NUCLEOTIDE SEQUENCE [LARGE SCALE GENOMIC DNA]</scope>
    <source>
        <strain evidence="1 2">DSM 16510</strain>
    </source>
</reference>
<evidence type="ECO:0000313" key="1">
    <source>
        <dbReference type="EMBL" id="RLJ70273.1"/>
    </source>
</evidence>
<dbReference type="RefSeq" id="WP_121009631.1">
    <property type="nucleotide sequence ID" value="NZ_RCCJ01000001.1"/>
</dbReference>
<gene>
    <name evidence="1" type="ORF">BCF55_0539</name>
</gene>
<dbReference type="OrthoDB" id="14003at2"/>
<proteinExistence type="predicted"/>
<dbReference type="EMBL" id="RCCJ01000001">
    <property type="protein sequence ID" value="RLJ70273.1"/>
    <property type="molecule type" value="Genomic_DNA"/>
</dbReference>
<protein>
    <submittedName>
        <fullName evidence="1">Uncharacterized protein</fullName>
    </submittedName>
</protein>
<comment type="caution">
    <text evidence="1">The sequence shown here is derived from an EMBL/GenBank/DDBJ whole genome shotgun (WGS) entry which is preliminary data.</text>
</comment>
<organism evidence="1 2">
    <name type="scientific">Hydrogenivirga caldilitoris</name>
    <dbReference type="NCBI Taxonomy" id="246264"/>
    <lineage>
        <taxon>Bacteria</taxon>
        <taxon>Pseudomonadati</taxon>
        <taxon>Aquificota</taxon>
        <taxon>Aquificia</taxon>
        <taxon>Aquificales</taxon>
        <taxon>Aquificaceae</taxon>
        <taxon>Hydrogenivirga</taxon>
    </lineage>
</organism>
<dbReference type="AlphaFoldDB" id="A0A497XTM4"/>
<sequence length="154" mass="18180">MEFFFFLDVYADRQLIDYYILSFKLGNLKSVELKQWSGKNYIVEIKDWEKFKKTTYDIVLYELGDEIERFKDIEVAFKEGYKIAYREAARRGAKKILPAIGYGNPPVDVVKRFFPVEPEFEKFPQDIDSFLEDIVKSTPQELTKRGFGDDEPAF</sequence>
<dbReference type="Proteomes" id="UP000267841">
    <property type="component" value="Unassembled WGS sequence"/>
</dbReference>
<evidence type="ECO:0000313" key="2">
    <source>
        <dbReference type="Proteomes" id="UP000267841"/>
    </source>
</evidence>